<protein>
    <recommendedName>
        <fullName evidence="3">DDE domain-containing protein</fullName>
    </recommendedName>
</protein>
<evidence type="ECO:0008006" key="3">
    <source>
        <dbReference type="Google" id="ProtNLM"/>
    </source>
</evidence>
<proteinExistence type="predicted"/>
<reference evidence="1 2" key="1">
    <citation type="journal article" date="2016" name="Sci. Rep.">
        <title>Metabolic traits of an uncultured archaeal lineage -MSBL1- from brine pools of the Red Sea.</title>
        <authorList>
            <person name="Mwirichia R."/>
            <person name="Alam I."/>
            <person name="Rashid M."/>
            <person name="Vinu M."/>
            <person name="Ba-Alawi W."/>
            <person name="Anthony Kamau A."/>
            <person name="Kamanda Ngugi D."/>
            <person name="Goker M."/>
            <person name="Klenk H.P."/>
            <person name="Bajic V."/>
            <person name="Stingl U."/>
        </authorList>
    </citation>
    <scope>NUCLEOTIDE SEQUENCE [LARGE SCALE GENOMIC DNA]</scope>
    <source>
        <strain evidence="1">SCGC-AAA259M10</strain>
    </source>
</reference>
<sequence length="291" mass="33516">MLAKAFGVPGYFLWSPLTFLIRFFLIEHFCCCPDCGSTDVVRDGFGERKTMPDIPMLECNDCGRDFCLRANTVFYWKHASMGELFIVSWIFFGKGSRRWMREWIRGLGKFCCSEWFERLEKTLSEAAGNFSEFLDGFFQADEMYIHSFGKKLLIFGVKRGDGKIFETVLRGHSAFEFKTALDKADEEIGPIVGLDTDAHTSCPLATEWLGILHRPVNRSEEGFVNEKGVHSNGVENLWSHDRDWIEAARGYGSMETLKRVVKAHQVYHNQIKESPVPVWSFLKLIYEEFVL</sequence>
<gene>
    <name evidence="1" type="ORF">AKJ40_02160</name>
</gene>
<name>A0A133V0H3_9EURY</name>
<dbReference type="Proteomes" id="UP000070341">
    <property type="component" value="Unassembled WGS sequence"/>
</dbReference>
<comment type="caution">
    <text evidence="1">The sequence shown here is derived from an EMBL/GenBank/DDBJ whole genome shotgun (WGS) entry which is preliminary data.</text>
</comment>
<dbReference type="AlphaFoldDB" id="A0A133V0H3"/>
<evidence type="ECO:0000313" key="2">
    <source>
        <dbReference type="Proteomes" id="UP000070341"/>
    </source>
</evidence>
<dbReference type="EMBL" id="LHXU01000025">
    <property type="protein sequence ID" value="KXA99933.1"/>
    <property type="molecule type" value="Genomic_DNA"/>
</dbReference>
<keyword evidence="2" id="KW-1185">Reference proteome</keyword>
<accession>A0A133V0H3</accession>
<evidence type="ECO:0000313" key="1">
    <source>
        <dbReference type="EMBL" id="KXA99933.1"/>
    </source>
</evidence>
<organism evidence="1 2">
    <name type="scientific">candidate division MSBL1 archaeon SCGC-AAA259M10</name>
    <dbReference type="NCBI Taxonomy" id="1698270"/>
    <lineage>
        <taxon>Archaea</taxon>
        <taxon>Methanobacteriati</taxon>
        <taxon>Methanobacteriota</taxon>
        <taxon>candidate division MSBL1</taxon>
    </lineage>
</organism>